<evidence type="ECO:0000313" key="3">
    <source>
        <dbReference type="EMBL" id="DAG04896.1"/>
    </source>
</evidence>
<sequence length="439" mass="51025">MTTNNPMTVITSKFFGALNVNVYEDNKHQYYMTREQIGTALEYKNPRIAISKIHNSNADRLDKFSTVSELDTVEGNRTVKREVFCYNMKGVMEICRFSRQPKADAFMDFCWDIMESLMRGNSVLATPQMDAALSKEFIDVRLHALFNSMKNLQSELDSAKKDLSDQIEEARATSNEALNVISSVSQCVHQIKDKQMDDAIRSTRNFTPRKDVMSDWRKKMYERINMIAEINEMKVQDVFRDIYEYMNRVYTFVIEEERRKYCARTGRTGHIPTIDVVEASTMYKSIFGALVEDWYTEAITKKKEEATEQKALPEAKTIEAAPEVNVCIAPVIEVEAKEVEPEPIVEEKPKKQSETATYLVPIIEPLAQKLGDKTIHYHKTYRMVYNKIGFTKMENMMKQYKRIHGRTPSPKTKVFLENDKAMRMFKKAVKELMKEQENK</sequence>
<reference evidence="3" key="1">
    <citation type="journal article" date="2021" name="Proc. Natl. Acad. Sci. U.S.A.">
        <title>A Catalog of Tens of Thousands of Viruses from Human Metagenomes Reveals Hidden Associations with Chronic Diseases.</title>
        <authorList>
            <person name="Tisza M.J."/>
            <person name="Buck C.B."/>
        </authorList>
    </citation>
    <scope>NUCLEOTIDE SEQUENCE</scope>
    <source>
        <strain evidence="3">CtGa111</strain>
    </source>
</reference>
<feature type="domain" description="Bro-N" evidence="2">
    <location>
        <begin position="20"/>
        <end position="108"/>
    </location>
</feature>
<evidence type="ECO:0000256" key="1">
    <source>
        <dbReference type="SAM" id="Coils"/>
    </source>
</evidence>
<dbReference type="InterPro" id="IPR003497">
    <property type="entry name" value="BRO_N_domain"/>
</dbReference>
<proteinExistence type="predicted"/>
<feature type="coiled-coil region" evidence="1">
    <location>
        <begin position="142"/>
        <end position="180"/>
    </location>
</feature>
<keyword evidence="1" id="KW-0175">Coiled coil</keyword>
<evidence type="ECO:0000259" key="2">
    <source>
        <dbReference type="Pfam" id="PF02498"/>
    </source>
</evidence>
<dbReference type="Pfam" id="PF02498">
    <property type="entry name" value="Bro-N"/>
    <property type="match status" value="1"/>
</dbReference>
<name>A0A8S5VDZ2_9CAUD</name>
<organism evidence="3">
    <name type="scientific">Siphoviridae sp. ctGa111</name>
    <dbReference type="NCBI Taxonomy" id="2825413"/>
    <lineage>
        <taxon>Viruses</taxon>
        <taxon>Duplodnaviria</taxon>
        <taxon>Heunggongvirae</taxon>
        <taxon>Uroviricota</taxon>
        <taxon>Caudoviricetes</taxon>
    </lineage>
</organism>
<dbReference type="EMBL" id="BK016245">
    <property type="protein sequence ID" value="DAG04896.1"/>
    <property type="molecule type" value="Genomic_DNA"/>
</dbReference>
<accession>A0A8S5VDZ2</accession>
<protein>
    <submittedName>
        <fullName evidence="3">N BRO family, N-terminal domain</fullName>
    </submittedName>
</protein>